<dbReference type="InterPro" id="IPR052892">
    <property type="entry name" value="NA-targeting_endonuclease"/>
</dbReference>
<evidence type="ECO:0000313" key="2">
    <source>
        <dbReference type="EMBL" id="PSB17283.1"/>
    </source>
</evidence>
<dbReference type="PANTHER" id="PTHR33877">
    <property type="entry name" value="SLL1193 PROTEIN"/>
    <property type="match status" value="1"/>
</dbReference>
<keyword evidence="2" id="KW-0540">Nuclease</keyword>
<dbReference type="SMART" id="SM00507">
    <property type="entry name" value="HNHc"/>
    <property type="match status" value="1"/>
</dbReference>
<dbReference type="GO" id="GO:0008270">
    <property type="term" value="F:zinc ion binding"/>
    <property type="evidence" value="ECO:0007669"/>
    <property type="project" value="InterPro"/>
</dbReference>
<keyword evidence="3" id="KW-1185">Reference proteome</keyword>
<protein>
    <submittedName>
        <fullName evidence="2">HNH endonuclease</fullName>
    </submittedName>
</protein>
<dbReference type="InterPro" id="IPR002711">
    <property type="entry name" value="HNH"/>
</dbReference>
<keyword evidence="2" id="KW-0378">Hydrolase</keyword>
<sequence length="104" mass="11869">MAWAKRQPPALWGETRKQIWQRDQGRCQGPYCQHQLPNSLSLKNAHIDHILEVSKGGSDADSNLRTLCRRCHCLRSSIAHQGMISAALRDDVIPPNWRTLVWEG</sequence>
<dbReference type="RefSeq" id="WP_073074346.1">
    <property type="nucleotide sequence ID" value="NZ_MPPI01000034.1"/>
</dbReference>
<dbReference type="PANTHER" id="PTHR33877:SF2">
    <property type="entry name" value="OS07G0170200 PROTEIN"/>
    <property type="match status" value="1"/>
</dbReference>
<dbReference type="GO" id="GO:0003676">
    <property type="term" value="F:nucleic acid binding"/>
    <property type="evidence" value="ECO:0007669"/>
    <property type="project" value="InterPro"/>
</dbReference>
<dbReference type="Pfam" id="PF01844">
    <property type="entry name" value="HNH"/>
    <property type="match status" value="1"/>
</dbReference>
<dbReference type="AlphaFoldDB" id="A0A2T1DA13"/>
<keyword evidence="2" id="KW-0255">Endonuclease</keyword>
<dbReference type="EMBL" id="PVWG01000030">
    <property type="protein sequence ID" value="PSB17283.1"/>
    <property type="molecule type" value="Genomic_DNA"/>
</dbReference>
<dbReference type="CDD" id="cd00085">
    <property type="entry name" value="HNHc"/>
    <property type="match status" value="1"/>
</dbReference>
<evidence type="ECO:0000259" key="1">
    <source>
        <dbReference type="SMART" id="SM00507"/>
    </source>
</evidence>
<dbReference type="InterPro" id="IPR003615">
    <property type="entry name" value="HNH_nuc"/>
</dbReference>
<reference evidence="2 3" key="1">
    <citation type="submission" date="2018-02" db="EMBL/GenBank/DDBJ databases">
        <authorList>
            <person name="Cohen D.B."/>
            <person name="Kent A.D."/>
        </authorList>
    </citation>
    <scope>NUCLEOTIDE SEQUENCE [LARGE SCALE GENOMIC DNA]</scope>
    <source>
        <strain evidence="2 3">ULC007</strain>
    </source>
</reference>
<feature type="domain" description="HNH nuclease" evidence="1">
    <location>
        <begin position="14"/>
        <end position="73"/>
    </location>
</feature>
<gene>
    <name evidence="2" type="ORF">C7B65_19275</name>
</gene>
<dbReference type="STRING" id="1920490.GCA_001895925_01935"/>
<name>A0A2T1DA13_9CYAN</name>
<dbReference type="Proteomes" id="UP000238634">
    <property type="component" value="Unassembled WGS sequence"/>
</dbReference>
<dbReference type="GO" id="GO:0004519">
    <property type="term" value="F:endonuclease activity"/>
    <property type="evidence" value="ECO:0007669"/>
    <property type="project" value="UniProtKB-KW"/>
</dbReference>
<reference evidence="2 3" key="2">
    <citation type="submission" date="2018-03" db="EMBL/GenBank/DDBJ databases">
        <title>The ancient ancestry and fast evolution of plastids.</title>
        <authorList>
            <person name="Moore K.R."/>
            <person name="Magnabosco C."/>
            <person name="Momper L."/>
            <person name="Gold D.A."/>
            <person name="Bosak T."/>
            <person name="Fournier G.P."/>
        </authorList>
    </citation>
    <scope>NUCLEOTIDE SEQUENCE [LARGE SCALE GENOMIC DNA]</scope>
    <source>
        <strain evidence="2 3">ULC007</strain>
    </source>
</reference>
<dbReference type="OrthoDB" id="9802901at2"/>
<comment type="caution">
    <text evidence="2">The sequence shown here is derived from an EMBL/GenBank/DDBJ whole genome shotgun (WGS) entry which is preliminary data.</text>
</comment>
<proteinExistence type="predicted"/>
<evidence type="ECO:0000313" key="3">
    <source>
        <dbReference type="Proteomes" id="UP000238634"/>
    </source>
</evidence>
<dbReference type="Gene3D" id="1.10.30.50">
    <property type="match status" value="1"/>
</dbReference>
<accession>A0A2T1DA13</accession>
<organism evidence="2 3">
    <name type="scientific">Phormidesmis priestleyi ULC007</name>
    <dbReference type="NCBI Taxonomy" id="1920490"/>
    <lineage>
        <taxon>Bacteria</taxon>
        <taxon>Bacillati</taxon>
        <taxon>Cyanobacteriota</taxon>
        <taxon>Cyanophyceae</taxon>
        <taxon>Leptolyngbyales</taxon>
        <taxon>Leptolyngbyaceae</taxon>
        <taxon>Phormidesmis</taxon>
    </lineage>
</organism>